<reference evidence="3" key="2">
    <citation type="journal article" date="2021" name="PeerJ">
        <title>Extensive microbial diversity within the chicken gut microbiome revealed by metagenomics and culture.</title>
        <authorList>
            <person name="Gilroy R."/>
            <person name="Ravi A."/>
            <person name="Getino M."/>
            <person name="Pursley I."/>
            <person name="Horton D.L."/>
            <person name="Alikhan N.F."/>
            <person name="Baker D."/>
            <person name="Gharbi K."/>
            <person name="Hall N."/>
            <person name="Watson M."/>
            <person name="Adriaenssens E.M."/>
            <person name="Foster-Nyarko E."/>
            <person name="Jarju S."/>
            <person name="Secka A."/>
            <person name="Antonio M."/>
            <person name="Oren A."/>
            <person name="Chaudhuri R.R."/>
            <person name="La Ragione R."/>
            <person name="Hildebrand F."/>
            <person name="Pallen M.J."/>
        </authorList>
    </citation>
    <scope>NUCLEOTIDE SEQUENCE</scope>
    <source>
        <strain evidence="3">ChiBcec2-4451</strain>
    </source>
</reference>
<dbReference type="GO" id="GO:0005886">
    <property type="term" value="C:plasma membrane"/>
    <property type="evidence" value="ECO:0007669"/>
    <property type="project" value="TreeGrafter"/>
</dbReference>
<evidence type="ECO:0000313" key="3">
    <source>
        <dbReference type="EMBL" id="HIV11994.1"/>
    </source>
</evidence>
<dbReference type="InterPro" id="IPR000160">
    <property type="entry name" value="GGDEF_dom"/>
</dbReference>
<keyword evidence="1" id="KW-0472">Membrane</keyword>
<feature type="domain" description="GGDEF" evidence="2">
    <location>
        <begin position="514"/>
        <end position="638"/>
    </location>
</feature>
<proteinExistence type="predicted"/>
<evidence type="ECO:0000313" key="4">
    <source>
        <dbReference type="Proteomes" id="UP000886723"/>
    </source>
</evidence>
<sequence length="638" mass="72478">MQHPENIHWGRSLATTGLMILFVVAASFGVIHRINRMEEEKGFERLYEEAASLADDIAMYVKSDREELEMIAALIANYPEPDSPELWKILDSYTAEGMMSRIELLLPDDTVLTGSGQRTDAGGVLSFEKEAALGAHVTDRETDLRDDGNYIVRHYVPVRRDGQTAAMLYGVVELETLPEKANMDPYGGKGALYIIDGNNGDFLVDTWHQGETGNMWELGEREMAPGYDSGQLRQGILDGDSRYVVFVSRTIGEYLYFYYTPLGINQWRVAVSVPESVVFESAHAIQRLLNLFLAFEMVCFVIYFLWMIRYARRVTAEKQRRLDTVRYIYDVEKLLFNAHEKKENIGRALEKIGDVLSAEQVSFWITGPSSDREVFCWRRPGAESYLEAAGKGDAADRLLRYFQEGNGQLEMYERQELQKILPENGQEGIRNMTAVPVEDMEGNICGILAGYNISGGSASAALLRNMKFSFAMFCRNLKIYMDIRKRGERDVLTGLYNRNRYEDDLAGIGRDHPAGLSCIYIDVNGLHEMNNANGHEKGDLMLRTVAEKIGGFFGTKYSYRIGGDEFVVFVPEKREADVLKQCGEFDASLERMGYHVSVGIQWEAEVSSMNVLIKAAEKKMYEEKKRYYAQAAHDRRQR</sequence>
<dbReference type="CDD" id="cd01949">
    <property type="entry name" value="GGDEF"/>
    <property type="match status" value="1"/>
</dbReference>
<dbReference type="PANTHER" id="PTHR45138:SF9">
    <property type="entry name" value="DIGUANYLATE CYCLASE DGCM-RELATED"/>
    <property type="match status" value="1"/>
</dbReference>
<accession>A0A9D1NTW0</accession>
<dbReference type="Pfam" id="PF00990">
    <property type="entry name" value="GGDEF"/>
    <property type="match status" value="1"/>
</dbReference>
<dbReference type="SMART" id="SM00267">
    <property type="entry name" value="GGDEF"/>
    <property type="match status" value="1"/>
</dbReference>
<dbReference type="PROSITE" id="PS50887">
    <property type="entry name" value="GGDEF"/>
    <property type="match status" value="1"/>
</dbReference>
<protein>
    <submittedName>
        <fullName evidence="3">GGDEF domain-containing protein</fullName>
    </submittedName>
</protein>
<dbReference type="Gene3D" id="3.30.450.20">
    <property type="entry name" value="PAS domain"/>
    <property type="match status" value="1"/>
</dbReference>
<dbReference type="InterPro" id="IPR050469">
    <property type="entry name" value="Diguanylate_Cyclase"/>
</dbReference>
<dbReference type="SUPFAM" id="SSF55073">
    <property type="entry name" value="Nucleotide cyclase"/>
    <property type="match status" value="1"/>
</dbReference>
<dbReference type="GO" id="GO:1902201">
    <property type="term" value="P:negative regulation of bacterial-type flagellum-dependent cell motility"/>
    <property type="evidence" value="ECO:0007669"/>
    <property type="project" value="TreeGrafter"/>
</dbReference>
<dbReference type="NCBIfam" id="TIGR00254">
    <property type="entry name" value="GGDEF"/>
    <property type="match status" value="1"/>
</dbReference>
<dbReference type="Gene3D" id="3.30.70.270">
    <property type="match status" value="1"/>
</dbReference>
<name>A0A9D1NTW0_9FIRM</name>
<feature type="transmembrane region" description="Helical" evidence="1">
    <location>
        <begin position="288"/>
        <end position="308"/>
    </location>
</feature>
<dbReference type="PANTHER" id="PTHR45138">
    <property type="entry name" value="REGULATORY COMPONENTS OF SENSORY TRANSDUCTION SYSTEM"/>
    <property type="match status" value="1"/>
</dbReference>
<dbReference type="Proteomes" id="UP000886723">
    <property type="component" value="Unassembled WGS sequence"/>
</dbReference>
<dbReference type="GO" id="GO:0043709">
    <property type="term" value="P:cell adhesion involved in single-species biofilm formation"/>
    <property type="evidence" value="ECO:0007669"/>
    <property type="project" value="TreeGrafter"/>
</dbReference>
<dbReference type="EMBL" id="DVON01000044">
    <property type="protein sequence ID" value="HIV11994.1"/>
    <property type="molecule type" value="Genomic_DNA"/>
</dbReference>
<feature type="transmembrane region" description="Helical" evidence="1">
    <location>
        <begin position="12"/>
        <end position="31"/>
    </location>
</feature>
<gene>
    <name evidence="3" type="ORF">IAA63_02490</name>
</gene>
<comment type="caution">
    <text evidence="3">The sequence shown here is derived from an EMBL/GenBank/DDBJ whole genome shotgun (WGS) entry which is preliminary data.</text>
</comment>
<dbReference type="AlphaFoldDB" id="A0A9D1NTW0"/>
<dbReference type="InterPro" id="IPR029787">
    <property type="entry name" value="Nucleotide_cyclase"/>
</dbReference>
<dbReference type="InterPro" id="IPR043128">
    <property type="entry name" value="Rev_trsase/Diguanyl_cyclase"/>
</dbReference>
<evidence type="ECO:0000259" key="2">
    <source>
        <dbReference type="PROSITE" id="PS50887"/>
    </source>
</evidence>
<dbReference type="GO" id="GO:0052621">
    <property type="term" value="F:diguanylate cyclase activity"/>
    <property type="evidence" value="ECO:0007669"/>
    <property type="project" value="TreeGrafter"/>
</dbReference>
<organism evidence="3 4">
    <name type="scientific">Candidatus Pullilachnospira stercoravium</name>
    <dbReference type="NCBI Taxonomy" id="2840913"/>
    <lineage>
        <taxon>Bacteria</taxon>
        <taxon>Bacillati</taxon>
        <taxon>Bacillota</taxon>
        <taxon>Clostridia</taxon>
        <taxon>Lachnospirales</taxon>
        <taxon>Lachnospiraceae</taxon>
        <taxon>Lachnospiraceae incertae sedis</taxon>
        <taxon>Candidatus Pullilachnospira</taxon>
    </lineage>
</organism>
<keyword evidence="1" id="KW-1133">Transmembrane helix</keyword>
<evidence type="ECO:0000256" key="1">
    <source>
        <dbReference type="SAM" id="Phobius"/>
    </source>
</evidence>
<keyword evidence="1" id="KW-0812">Transmembrane</keyword>
<reference evidence="3" key="1">
    <citation type="submission" date="2020-10" db="EMBL/GenBank/DDBJ databases">
        <authorList>
            <person name="Gilroy R."/>
        </authorList>
    </citation>
    <scope>NUCLEOTIDE SEQUENCE</scope>
    <source>
        <strain evidence="3">ChiBcec2-4451</strain>
    </source>
</reference>